<dbReference type="PANTHER" id="PTHR45742">
    <property type="entry name" value="COMPLEMENT COMPONENT C6"/>
    <property type="match status" value="1"/>
</dbReference>
<dbReference type="GO" id="GO:0031640">
    <property type="term" value="P:killing of cells of another organism"/>
    <property type="evidence" value="ECO:0007669"/>
    <property type="project" value="UniProtKB-KW"/>
</dbReference>
<protein>
    <recommendedName>
        <fullName evidence="6">MACPF domain-containing protein</fullName>
    </recommendedName>
</protein>
<dbReference type="Pfam" id="PF01823">
    <property type="entry name" value="MACPF"/>
    <property type="match status" value="1"/>
</dbReference>
<feature type="domain" description="MACPF" evidence="6">
    <location>
        <begin position="182"/>
        <end position="531"/>
    </location>
</feature>
<name>A0A3M6TAS6_POCDA</name>
<organism evidence="7 8">
    <name type="scientific">Pocillopora damicornis</name>
    <name type="common">Cauliflower coral</name>
    <name type="synonym">Millepora damicornis</name>
    <dbReference type="NCBI Taxonomy" id="46731"/>
    <lineage>
        <taxon>Eukaryota</taxon>
        <taxon>Metazoa</taxon>
        <taxon>Cnidaria</taxon>
        <taxon>Anthozoa</taxon>
        <taxon>Hexacorallia</taxon>
        <taxon>Scleractinia</taxon>
        <taxon>Astrocoeniina</taxon>
        <taxon>Pocilloporidae</taxon>
        <taxon>Pocillopora</taxon>
    </lineage>
</organism>
<comment type="caution">
    <text evidence="7">The sequence shown here is derived from an EMBL/GenBank/DDBJ whole genome shotgun (WGS) entry which is preliminary data.</text>
</comment>
<dbReference type="OrthoDB" id="5965016at2759"/>
<keyword evidence="4" id="KW-1015">Disulfide bond</keyword>
<accession>A0A3M6TAS6</accession>
<proteinExistence type="predicted"/>
<dbReference type="PROSITE" id="PS51412">
    <property type="entry name" value="MACPF_2"/>
    <property type="match status" value="1"/>
</dbReference>
<dbReference type="Proteomes" id="UP000275408">
    <property type="component" value="Unassembled WGS sequence"/>
</dbReference>
<evidence type="ECO:0000313" key="8">
    <source>
        <dbReference type="Proteomes" id="UP000275408"/>
    </source>
</evidence>
<evidence type="ECO:0000256" key="2">
    <source>
        <dbReference type="ARBA" id="ARBA00022525"/>
    </source>
</evidence>
<dbReference type="AlphaFoldDB" id="A0A3M6TAS6"/>
<evidence type="ECO:0000256" key="4">
    <source>
        <dbReference type="ARBA" id="ARBA00023157"/>
    </source>
</evidence>
<keyword evidence="2" id="KW-0964">Secreted</keyword>
<evidence type="ECO:0000256" key="1">
    <source>
        <dbReference type="ARBA" id="ARBA00004613"/>
    </source>
</evidence>
<evidence type="ECO:0000256" key="5">
    <source>
        <dbReference type="SAM" id="MobiDB-lite"/>
    </source>
</evidence>
<reference evidence="7 8" key="1">
    <citation type="journal article" date="2018" name="Sci. Rep.">
        <title>Comparative analysis of the Pocillopora damicornis genome highlights role of immune system in coral evolution.</title>
        <authorList>
            <person name="Cunning R."/>
            <person name="Bay R.A."/>
            <person name="Gillette P."/>
            <person name="Baker A.C."/>
            <person name="Traylor-Knowles N."/>
        </authorList>
    </citation>
    <scope>NUCLEOTIDE SEQUENCE [LARGE SCALE GENOMIC DNA]</scope>
    <source>
        <strain evidence="7">RSMAS</strain>
        <tissue evidence="7">Whole animal</tissue>
    </source>
</reference>
<gene>
    <name evidence="7" type="ORF">pdam_00016267</name>
</gene>
<dbReference type="InterPro" id="IPR020864">
    <property type="entry name" value="MACPF"/>
</dbReference>
<keyword evidence="8" id="KW-1185">Reference proteome</keyword>
<feature type="region of interest" description="Disordered" evidence="5">
    <location>
        <begin position="640"/>
        <end position="699"/>
    </location>
</feature>
<sequence length="699" mass="78208">MPISSILQTRFKPGSMNCIRATNLEYYYNGFFNYGCHYVVDVWCNCRGKTCVRHKSEKQIAPSSKETAFMNTAKWDWKAAIGKSWGHGVAATTKISMKRTLCSPYLAPQKISYNEAIDPVTGQAAGITTPYTAKDAAELMAKHPIQTQLKEVEEEIYIKARRISPHAKFTESNSQSALISCLITSIKVETLFMQEIMFVSLLLLLCVTLAIPEASQATDSESEGLGKVVYLPKINLLADFHEKENRIYEPLPSECFTKKPLKSSTSKFDYYKSTKELYKSLATESSLSASLTSTFTLSATVSVATKSKSSLKTEVSGISLIKEALKEKIYVDKECLVNAKKSTLDGGFLDYLENLPLKIEKPWLHNSWRIYRTFLDKYGSHLIISEKSGSRFQQMVFAESSQSYSERDFQVKACVSAAGPTSVGKLGVSACSKIGSNEMSKASKMSVSETRFVRGGLRATNSELANGETSAELIIKLMNEADEAPSPVQHTFMPISRILQSRFKPGSKNYIRATNLEYYYNGYLNYGCTYKSLHGVELRKFDYTKGSKEEYPEFECSIPKEGCHSDDDCYYMVGVWCNCGGRTCVRHKSEKQILGSSKETAYMNTAKWDWKGCDWKVWGSKCACYNKDRNERQTVWSLNTGSKDAGKHKAPGNTTYDGAIDPVTGQAERMATPNTAEDAAEHMAKHPIQTQLKEEEEEI</sequence>
<dbReference type="EMBL" id="RCHS01004001">
    <property type="protein sequence ID" value="RMX38431.1"/>
    <property type="molecule type" value="Genomic_DNA"/>
</dbReference>
<evidence type="ECO:0000259" key="6">
    <source>
        <dbReference type="PROSITE" id="PS51412"/>
    </source>
</evidence>
<dbReference type="PANTHER" id="PTHR45742:SF8">
    <property type="entry name" value="FLOCCULATION PROTEIN FLO11"/>
    <property type="match status" value="1"/>
</dbReference>
<evidence type="ECO:0000313" key="7">
    <source>
        <dbReference type="EMBL" id="RMX38431.1"/>
    </source>
</evidence>
<dbReference type="GO" id="GO:0005576">
    <property type="term" value="C:extracellular region"/>
    <property type="evidence" value="ECO:0007669"/>
    <property type="project" value="UniProtKB-SubCell"/>
</dbReference>
<evidence type="ECO:0000256" key="3">
    <source>
        <dbReference type="ARBA" id="ARBA00022852"/>
    </source>
</evidence>
<comment type="subcellular location">
    <subcellularLocation>
        <location evidence="1">Secreted</location>
    </subcellularLocation>
</comment>
<keyword evidence="3" id="KW-0204">Cytolysis</keyword>